<sequence>MFLRQDTSIVFFTRTSLDTL</sequence>
<evidence type="ECO:0000313" key="1">
    <source>
        <dbReference type="EMBL" id="PWZ26303.1"/>
    </source>
</evidence>
<dbReference type="Proteomes" id="UP000251960">
    <property type="component" value="Chromosome 4"/>
</dbReference>
<protein>
    <submittedName>
        <fullName evidence="1">Uncharacterized protein</fullName>
    </submittedName>
</protein>
<organism evidence="1 2">
    <name type="scientific">Zea mays</name>
    <name type="common">Maize</name>
    <dbReference type="NCBI Taxonomy" id="4577"/>
    <lineage>
        <taxon>Eukaryota</taxon>
        <taxon>Viridiplantae</taxon>
        <taxon>Streptophyta</taxon>
        <taxon>Embryophyta</taxon>
        <taxon>Tracheophyta</taxon>
        <taxon>Spermatophyta</taxon>
        <taxon>Magnoliopsida</taxon>
        <taxon>Liliopsida</taxon>
        <taxon>Poales</taxon>
        <taxon>Poaceae</taxon>
        <taxon>PACMAD clade</taxon>
        <taxon>Panicoideae</taxon>
        <taxon>Andropogonodae</taxon>
        <taxon>Andropogoneae</taxon>
        <taxon>Tripsacinae</taxon>
        <taxon>Zea</taxon>
    </lineage>
</organism>
<reference evidence="1 2" key="1">
    <citation type="journal article" date="2018" name="Nat. Genet.">
        <title>Extensive intraspecific gene order and gene structural variations between Mo17 and other maize genomes.</title>
        <authorList>
            <person name="Sun S."/>
            <person name="Zhou Y."/>
            <person name="Chen J."/>
            <person name="Shi J."/>
            <person name="Zhao H."/>
            <person name="Zhao H."/>
            <person name="Song W."/>
            <person name="Zhang M."/>
            <person name="Cui Y."/>
            <person name="Dong X."/>
            <person name="Liu H."/>
            <person name="Ma X."/>
            <person name="Jiao Y."/>
            <person name="Wang B."/>
            <person name="Wei X."/>
            <person name="Stein J.C."/>
            <person name="Glaubitz J.C."/>
            <person name="Lu F."/>
            <person name="Yu G."/>
            <person name="Liang C."/>
            <person name="Fengler K."/>
            <person name="Li B."/>
            <person name="Rafalski A."/>
            <person name="Schnable P.S."/>
            <person name="Ware D.H."/>
            <person name="Buckler E.S."/>
            <person name="Lai J."/>
        </authorList>
    </citation>
    <scope>NUCLEOTIDE SEQUENCE [LARGE SCALE GENOMIC DNA]</scope>
    <source>
        <strain evidence="2">cv. Missouri 17</strain>
        <tissue evidence="1">Seedling</tissue>
    </source>
</reference>
<comment type="caution">
    <text evidence="1">The sequence shown here is derived from an EMBL/GenBank/DDBJ whole genome shotgun (WGS) entry which is preliminary data.</text>
</comment>
<gene>
    <name evidence="1" type="ORF">Zm00014a_013071</name>
</gene>
<dbReference type="EMBL" id="NCVQ01000005">
    <property type="protein sequence ID" value="PWZ26303.1"/>
    <property type="molecule type" value="Genomic_DNA"/>
</dbReference>
<proteinExistence type="predicted"/>
<name>A0A3L6F095_MAIZE</name>
<accession>A0A3L6F095</accession>
<evidence type="ECO:0000313" key="2">
    <source>
        <dbReference type="Proteomes" id="UP000251960"/>
    </source>
</evidence>
<dbReference type="AlphaFoldDB" id="A0A3L6F095"/>